<comment type="caution">
    <text evidence="1">The sequence shown here is derived from an EMBL/GenBank/DDBJ whole genome shotgun (WGS) entry which is preliminary data.</text>
</comment>
<protein>
    <submittedName>
        <fullName evidence="1">Uncharacterized protein</fullName>
    </submittedName>
</protein>
<proteinExistence type="predicted"/>
<organism evidence="1 2">
    <name type="scientific">Lactococcus nasutitermitis</name>
    <dbReference type="NCBI Taxonomy" id="1652957"/>
    <lineage>
        <taxon>Bacteria</taxon>
        <taxon>Bacillati</taxon>
        <taxon>Bacillota</taxon>
        <taxon>Bacilli</taxon>
        <taxon>Lactobacillales</taxon>
        <taxon>Streptococcaceae</taxon>
        <taxon>Lactococcus</taxon>
    </lineage>
</organism>
<keyword evidence="2" id="KW-1185">Reference proteome</keyword>
<evidence type="ECO:0000313" key="1">
    <source>
        <dbReference type="EMBL" id="MFC4652652.1"/>
    </source>
</evidence>
<evidence type="ECO:0000313" key="2">
    <source>
        <dbReference type="Proteomes" id="UP001595987"/>
    </source>
</evidence>
<sequence>MENKTFYIHDDKTNQYLIHYEHNDNFGYHEGYVWVTWYDFEEMKRYTDDWYFYADDTELLERYEKFVKFFDDEKDIKIHKTGVIEID</sequence>
<reference evidence="2" key="1">
    <citation type="journal article" date="2019" name="Int. J. Syst. Evol. Microbiol.">
        <title>The Global Catalogue of Microorganisms (GCM) 10K type strain sequencing project: providing services to taxonomists for standard genome sequencing and annotation.</title>
        <authorList>
            <consortium name="The Broad Institute Genomics Platform"/>
            <consortium name="The Broad Institute Genome Sequencing Center for Infectious Disease"/>
            <person name="Wu L."/>
            <person name="Ma J."/>
        </authorList>
    </citation>
    <scope>NUCLEOTIDE SEQUENCE [LARGE SCALE GENOMIC DNA]</scope>
    <source>
        <strain evidence="2">CCUG 63287</strain>
    </source>
</reference>
<gene>
    <name evidence="1" type="ORF">ACFO26_06990</name>
</gene>
<dbReference type="RefSeq" id="WP_213535863.1">
    <property type="nucleotide sequence ID" value="NZ_BOVQ01000005.1"/>
</dbReference>
<dbReference type="Proteomes" id="UP001595987">
    <property type="component" value="Unassembled WGS sequence"/>
</dbReference>
<name>A0ABV9JD22_9LACT</name>
<dbReference type="EMBL" id="JBHSGD010000005">
    <property type="protein sequence ID" value="MFC4652652.1"/>
    <property type="molecule type" value="Genomic_DNA"/>
</dbReference>
<accession>A0ABV9JD22</accession>